<gene>
    <name evidence="1" type="ORF">GCM10008905_08300</name>
</gene>
<sequence>MKIYNKLVRDKIPEVIEKSGKKCEAEVVSKEEHYIRLKEKLKEEVDEFLEAENIEELADIYEVIAALASFVGKGEVELMEVREKKREERGGFSEGVVLRAIE</sequence>
<proteinExistence type="predicted"/>
<organism evidence="1 2">
    <name type="scientific">Clostridium malenominatum</name>
    <dbReference type="NCBI Taxonomy" id="1539"/>
    <lineage>
        <taxon>Bacteria</taxon>
        <taxon>Bacillati</taxon>
        <taxon>Bacillota</taxon>
        <taxon>Clostridia</taxon>
        <taxon>Eubacteriales</taxon>
        <taxon>Clostridiaceae</taxon>
        <taxon>Clostridium</taxon>
    </lineage>
</organism>
<dbReference type="RefSeq" id="WP_343766977.1">
    <property type="nucleotide sequence ID" value="NZ_BAAACF010000001.1"/>
</dbReference>
<dbReference type="CDD" id="cd11532">
    <property type="entry name" value="NTP-PPase_COG4997"/>
    <property type="match status" value="1"/>
</dbReference>
<dbReference type="EMBL" id="BAAACF010000001">
    <property type="protein sequence ID" value="GAA0719801.1"/>
    <property type="molecule type" value="Genomic_DNA"/>
</dbReference>
<evidence type="ECO:0000313" key="2">
    <source>
        <dbReference type="Proteomes" id="UP001500339"/>
    </source>
</evidence>
<accession>A0ABN1IRB0</accession>
<comment type="caution">
    <text evidence="1">The sequence shown here is derived from an EMBL/GenBank/DDBJ whole genome shotgun (WGS) entry which is preliminary data.</text>
</comment>
<dbReference type="InterPro" id="IPR038735">
    <property type="entry name" value="MSMEG_1276-like_NTP-PPase_dom"/>
</dbReference>
<protein>
    <submittedName>
        <fullName evidence="1">Nucleoside triphosphate pyrophosphohydrolase</fullName>
    </submittedName>
</protein>
<keyword evidence="2" id="KW-1185">Reference proteome</keyword>
<dbReference type="Proteomes" id="UP001500339">
    <property type="component" value="Unassembled WGS sequence"/>
</dbReference>
<name>A0ABN1IRB0_9CLOT</name>
<evidence type="ECO:0000313" key="1">
    <source>
        <dbReference type="EMBL" id="GAA0719801.1"/>
    </source>
</evidence>
<reference evidence="1 2" key="1">
    <citation type="journal article" date="2019" name="Int. J. Syst. Evol. Microbiol.">
        <title>The Global Catalogue of Microorganisms (GCM) 10K type strain sequencing project: providing services to taxonomists for standard genome sequencing and annotation.</title>
        <authorList>
            <consortium name="The Broad Institute Genomics Platform"/>
            <consortium name="The Broad Institute Genome Sequencing Center for Infectious Disease"/>
            <person name="Wu L."/>
            <person name="Ma J."/>
        </authorList>
    </citation>
    <scope>NUCLEOTIDE SEQUENCE [LARGE SCALE GENOMIC DNA]</scope>
    <source>
        <strain evidence="1 2">JCM 1405</strain>
    </source>
</reference>